<dbReference type="Pfam" id="PF25583">
    <property type="entry name" value="WCX"/>
    <property type="match status" value="1"/>
</dbReference>
<dbReference type="InterPro" id="IPR028349">
    <property type="entry name" value="PafC-like"/>
</dbReference>
<accession>A0A009P7V8</accession>
<dbReference type="PROSITE" id="PS52050">
    <property type="entry name" value="WYL"/>
    <property type="match status" value="1"/>
</dbReference>
<comment type="caution">
    <text evidence="6">The sequence shown here is derived from an EMBL/GenBank/DDBJ whole genome shotgun (WGS) entry which is preliminary data.</text>
</comment>
<evidence type="ECO:0000256" key="2">
    <source>
        <dbReference type="ARBA" id="ARBA00023163"/>
    </source>
</evidence>
<protein>
    <submittedName>
        <fullName evidence="6">DeoR-like helix-turn-helix domain protein</fullName>
    </submittedName>
</protein>
<dbReference type="Pfam" id="PF13280">
    <property type="entry name" value="WYL"/>
    <property type="match status" value="1"/>
</dbReference>
<dbReference type="InterPro" id="IPR026881">
    <property type="entry name" value="WYL_dom"/>
</dbReference>
<dbReference type="GO" id="GO:0003700">
    <property type="term" value="F:DNA-binding transcription factor activity"/>
    <property type="evidence" value="ECO:0007669"/>
    <property type="project" value="InterPro"/>
</dbReference>
<keyword evidence="1" id="KW-0805">Transcription regulation</keyword>
<reference evidence="6 7" key="1">
    <citation type="submission" date="2014-02" db="EMBL/GenBank/DDBJ databases">
        <title>Comparative genomics and transcriptomics to identify genetic mechanisms underlying the emergence of carbapenem resistant Acinetobacter baumannii (CRAb).</title>
        <authorList>
            <person name="Harris A.D."/>
            <person name="Johnson K.J."/>
            <person name="George J."/>
            <person name="Shefchek K."/>
            <person name="Daugherty S.C."/>
            <person name="Parankush S."/>
            <person name="Sadzewicz L."/>
            <person name="Tallon L."/>
            <person name="Sengamalay N."/>
            <person name="Hazen T.H."/>
            <person name="Rasko D.A."/>
        </authorList>
    </citation>
    <scope>NUCLEOTIDE SEQUENCE [LARGE SCALE GENOMIC DNA]</scope>
    <source>
        <strain evidence="6 7">625974</strain>
    </source>
</reference>
<evidence type="ECO:0000259" key="5">
    <source>
        <dbReference type="Pfam" id="PF25583"/>
    </source>
</evidence>
<dbReference type="EMBL" id="JEXD01000070">
    <property type="protein sequence ID" value="EXC04224.1"/>
    <property type="molecule type" value="Genomic_DNA"/>
</dbReference>
<dbReference type="PANTHER" id="PTHR34580:SF1">
    <property type="entry name" value="PROTEIN PAFC"/>
    <property type="match status" value="1"/>
</dbReference>
<evidence type="ECO:0000313" key="6">
    <source>
        <dbReference type="EMBL" id="EXC04224.1"/>
    </source>
</evidence>
<evidence type="ECO:0000259" key="3">
    <source>
        <dbReference type="Pfam" id="PF08220"/>
    </source>
</evidence>
<dbReference type="InterPro" id="IPR001034">
    <property type="entry name" value="DeoR_HTH"/>
</dbReference>
<evidence type="ECO:0000313" key="7">
    <source>
        <dbReference type="Proteomes" id="UP000021108"/>
    </source>
</evidence>
<feature type="domain" description="HTH deoR-type" evidence="3">
    <location>
        <begin position="14"/>
        <end position="54"/>
    </location>
</feature>
<evidence type="ECO:0000259" key="4">
    <source>
        <dbReference type="Pfam" id="PF13280"/>
    </source>
</evidence>
<name>A0A009P7V8_ACIBA</name>
<dbReference type="PANTHER" id="PTHR34580">
    <property type="match status" value="1"/>
</dbReference>
<dbReference type="PATRIC" id="fig|1310607.3.peg.3789"/>
<dbReference type="InterPro" id="IPR051534">
    <property type="entry name" value="CBASS_pafABC_assoc_protein"/>
</dbReference>
<sequence>MEGSLSTHERLAERLVKIIVKLNSGEKLSVHELAQEFKTHPRTIQRDFERLEITELPLVRDEVTKRVYLNPMALGNYGVQDIIHFAQISGVHKLYPKLNVSFLRGILDQHKPPTYIAKGYSYEDTSLFTEHFKQLNTAIQQRKQIQFLYKNVIRNVLPYRVIHHHGSWYLAATEQEELKTYRLSRISNISISQDHIFEHDADVLQLLDNEDSIWFGLEKTEVVLTVQADVAMHFLQRALLPEQQVIKQLEDGGLLISSQISHYQQILPLVRYWIPHVKIVNPVELQEELEGELRGYLNFS</sequence>
<dbReference type="AlphaFoldDB" id="A0A009P7V8"/>
<gene>
    <name evidence="6" type="ORF">J506_3922</name>
</gene>
<keyword evidence="2" id="KW-0804">Transcription</keyword>
<evidence type="ECO:0000256" key="1">
    <source>
        <dbReference type="ARBA" id="ARBA00023015"/>
    </source>
</evidence>
<dbReference type="InterPro" id="IPR036390">
    <property type="entry name" value="WH_DNA-bd_sf"/>
</dbReference>
<dbReference type="PIRSF" id="PIRSF016838">
    <property type="entry name" value="PafC"/>
    <property type="match status" value="1"/>
</dbReference>
<proteinExistence type="predicted"/>
<dbReference type="Pfam" id="PF08220">
    <property type="entry name" value="HTH_DeoR"/>
    <property type="match status" value="1"/>
</dbReference>
<feature type="domain" description="WYL" evidence="4">
    <location>
        <begin position="130"/>
        <end position="189"/>
    </location>
</feature>
<dbReference type="InterPro" id="IPR057727">
    <property type="entry name" value="WCX_dom"/>
</dbReference>
<dbReference type="Proteomes" id="UP000021108">
    <property type="component" value="Unassembled WGS sequence"/>
</dbReference>
<dbReference type="SUPFAM" id="SSF46785">
    <property type="entry name" value="Winged helix' DNA-binding domain"/>
    <property type="match status" value="1"/>
</dbReference>
<dbReference type="RefSeq" id="WP_032060189.1">
    <property type="nucleotide sequence ID" value="NZ_JEXD01000070.1"/>
</dbReference>
<feature type="domain" description="WCX" evidence="5">
    <location>
        <begin position="219"/>
        <end position="296"/>
    </location>
</feature>
<organism evidence="6 7">
    <name type="scientific">Acinetobacter baumannii 625974</name>
    <dbReference type="NCBI Taxonomy" id="1310607"/>
    <lineage>
        <taxon>Bacteria</taxon>
        <taxon>Pseudomonadati</taxon>
        <taxon>Pseudomonadota</taxon>
        <taxon>Gammaproteobacteria</taxon>
        <taxon>Moraxellales</taxon>
        <taxon>Moraxellaceae</taxon>
        <taxon>Acinetobacter</taxon>
        <taxon>Acinetobacter calcoaceticus/baumannii complex</taxon>
    </lineage>
</organism>